<keyword evidence="4" id="KW-0228">DNA excision</keyword>
<name>A0A0G4B495_9BACT</name>
<keyword evidence="5" id="KW-0378">Hydrolase</keyword>
<proteinExistence type="predicted"/>
<dbReference type="Proteomes" id="UP000035648">
    <property type="component" value="Chromosome"/>
</dbReference>
<dbReference type="PANTHER" id="PTHR31290:SF5">
    <property type="entry name" value="UV-DAMAGE ENDONUCLEASE"/>
    <property type="match status" value="1"/>
</dbReference>
<reference evidence="7 8" key="1">
    <citation type="journal article" date="2015" name="Nature">
        <title>rRNA introns, odd ribosomes, and small enigmatic genomes across a large radiation of phyla.</title>
        <authorList>
            <person name="Brown C.T."/>
            <person name="Hug L.A."/>
            <person name="Thomas B.C."/>
            <person name="Sharon I."/>
            <person name="Castelle C.J."/>
            <person name="Singh A."/>
            <person name="Wilkins M.J."/>
            <person name="Williams K.H."/>
            <person name="Banfield J.F."/>
        </authorList>
    </citation>
    <scope>NUCLEOTIDE SEQUENCE [LARGE SCALE GENOMIC DNA]</scope>
</reference>
<dbReference type="Pfam" id="PF03851">
    <property type="entry name" value="UvdE"/>
    <property type="match status" value="1"/>
</dbReference>
<dbReference type="GO" id="GO:0004519">
    <property type="term" value="F:endonuclease activity"/>
    <property type="evidence" value="ECO:0007669"/>
    <property type="project" value="UniProtKB-KW"/>
</dbReference>
<sequence length="297" mass="33832">MIRIGYVGNNLTLGCTSSSTFRLASYSDVRLIQTVASNLECLQKIQDFNAENKIELFRISSDLIPFASHEVLSFLWQEHFRSDFAKIGQFAEENNMRLTMHPDQFVILNSQNNALTQKSILELNYHAEVLDLLGTDSSSKIQIHIGGGYGDKKASMNRFMENYKQLPEKIKRRLIIENDDRIFTAKDCLSVSSKTGIPIVLDYFHQALNNDGEEFIEVLNQAAKTWKPSDGFPMLDYSSQNINKRRGSHAETLDSEDFKIFLEKLTGNFDVTIEIKDKEISALKANLILKRFKKAAC</sequence>
<evidence type="ECO:0000256" key="5">
    <source>
        <dbReference type="ARBA" id="ARBA00022801"/>
    </source>
</evidence>
<accession>A0A0G4B495</accession>
<keyword evidence="3" id="KW-0227">DNA damage</keyword>
<organism evidence="7 8">
    <name type="scientific">Berkelbacteria bacterium GW2011_GWE1_39_12</name>
    <dbReference type="NCBI Taxonomy" id="1618337"/>
    <lineage>
        <taxon>Bacteria</taxon>
        <taxon>Candidatus Berkelbacteria</taxon>
    </lineage>
</organism>
<dbReference type="Gene3D" id="3.20.20.150">
    <property type="entry name" value="Divalent-metal-dependent TIM barrel enzymes"/>
    <property type="match status" value="1"/>
</dbReference>
<keyword evidence="6" id="KW-0234">DNA repair</keyword>
<evidence type="ECO:0000256" key="2">
    <source>
        <dbReference type="ARBA" id="ARBA00022759"/>
    </source>
</evidence>
<dbReference type="SUPFAM" id="SSF51658">
    <property type="entry name" value="Xylose isomerase-like"/>
    <property type="match status" value="1"/>
</dbReference>
<dbReference type="InterPro" id="IPR036237">
    <property type="entry name" value="Xyl_isomerase-like_sf"/>
</dbReference>
<evidence type="ECO:0000313" key="8">
    <source>
        <dbReference type="Proteomes" id="UP000035648"/>
    </source>
</evidence>
<evidence type="ECO:0000256" key="6">
    <source>
        <dbReference type="ARBA" id="ARBA00023204"/>
    </source>
</evidence>
<keyword evidence="2 7" id="KW-0255">Endonuclease</keyword>
<dbReference type="KEGG" id="bbgw:UT28_C0001G0927"/>
<evidence type="ECO:0000256" key="4">
    <source>
        <dbReference type="ARBA" id="ARBA00022769"/>
    </source>
</evidence>
<dbReference type="EMBL" id="CP011213">
    <property type="protein sequence ID" value="AKM82704.1"/>
    <property type="molecule type" value="Genomic_DNA"/>
</dbReference>
<dbReference type="AlphaFoldDB" id="A0A0G4B495"/>
<gene>
    <name evidence="7" type="ORF">UT28_C0001G0927</name>
</gene>
<dbReference type="InterPro" id="IPR004601">
    <property type="entry name" value="UvdE"/>
</dbReference>
<keyword evidence="1" id="KW-0540">Nuclease</keyword>
<dbReference type="PROSITE" id="PS51257">
    <property type="entry name" value="PROKAR_LIPOPROTEIN"/>
    <property type="match status" value="1"/>
</dbReference>
<dbReference type="GO" id="GO:0016787">
    <property type="term" value="F:hydrolase activity"/>
    <property type="evidence" value="ECO:0007669"/>
    <property type="project" value="UniProtKB-KW"/>
</dbReference>
<evidence type="ECO:0000313" key="7">
    <source>
        <dbReference type="EMBL" id="AKM82704.1"/>
    </source>
</evidence>
<dbReference type="GO" id="GO:0009411">
    <property type="term" value="P:response to UV"/>
    <property type="evidence" value="ECO:0007669"/>
    <property type="project" value="InterPro"/>
</dbReference>
<dbReference type="NCBIfam" id="TIGR00629">
    <property type="entry name" value="uvde"/>
    <property type="match status" value="1"/>
</dbReference>
<protein>
    <submittedName>
        <fullName evidence="7">UV damage endonuclease UvdE</fullName>
    </submittedName>
</protein>
<evidence type="ECO:0000256" key="3">
    <source>
        <dbReference type="ARBA" id="ARBA00022763"/>
    </source>
</evidence>
<dbReference type="PANTHER" id="PTHR31290">
    <property type="entry name" value="UV-DAMAGE ENDONUCLEASE"/>
    <property type="match status" value="1"/>
</dbReference>
<dbReference type="GO" id="GO:0006289">
    <property type="term" value="P:nucleotide-excision repair"/>
    <property type="evidence" value="ECO:0007669"/>
    <property type="project" value="InterPro"/>
</dbReference>
<evidence type="ECO:0000256" key="1">
    <source>
        <dbReference type="ARBA" id="ARBA00022722"/>
    </source>
</evidence>
<dbReference type="STRING" id="1618337.UT28_C0001G0927"/>